<dbReference type="AlphaFoldDB" id="A0A0J6S656"/>
<sequence>MVFAAALLGLAATECVARAGPAADGPGLVRDWGTLNAVCRGGRGDDPATRDACTRRDAVDRRLESAGWCYGRPGDAGYQRVWRPCAGTSR</sequence>
<organism evidence="1 2">
    <name type="scientific">Methylobacterium aquaticum</name>
    <dbReference type="NCBI Taxonomy" id="270351"/>
    <lineage>
        <taxon>Bacteria</taxon>
        <taxon>Pseudomonadati</taxon>
        <taxon>Pseudomonadota</taxon>
        <taxon>Alphaproteobacteria</taxon>
        <taxon>Hyphomicrobiales</taxon>
        <taxon>Methylobacteriaceae</taxon>
        <taxon>Methylobacterium</taxon>
    </lineage>
</organism>
<protein>
    <submittedName>
        <fullName evidence="1">Uncharacterized protein</fullName>
    </submittedName>
</protein>
<reference evidence="1 2" key="1">
    <citation type="submission" date="2015-03" db="EMBL/GenBank/DDBJ databases">
        <title>Genome sequencing of Methylobacterium aquaticum DSM16371 type strain.</title>
        <authorList>
            <person name="Chaudhry V."/>
            <person name="Patil P.B."/>
        </authorList>
    </citation>
    <scope>NUCLEOTIDE SEQUENCE [LARGE SCALE GENOMIC DNA]</scope>
    <source>
        <strain evidence="1 2">DSM 16371</strain>
    </source>
</reference>
<name>A0A0J6S656_9HYPH</name>
<comment type="caution">
    <text evidence="1">The sequence shown here is derived from an EMBL/GenBank/DDBJ whole genome shotgun (WGS) entry which is preliminary data.</text>
</comment>
<evidence type="ECO:0000313" key="1">
    <source>
        <dbReference type="EMBL" id="KMO28943.1"/>
    </source>
</evidence>
<gene>
    <name evidence="1" type="ORF">VP06_26010</name>
</gene>
<dbReference type="PATRIC" id="fig|270351.6.peg.3309"/>
<evidence type="ECO:0000313" key="2">
    <source>
        <dbReference type="Proteomes" id="UP000035929"/>
    </source>
</evidence>
<dbReference type="Proteomes" id="UP000035929">
    <property type="component" value="Unassembled WGS sequence"/>
</dbReference>
<dbReference type="EMBL" id="LABX01000221">
    <property type="protein sequence ID" value="KMO28943.1"/>
    <property type="molecule type" value="Genomic_DNA"/>
</dbReference>
<proteinExistence type="predicted"/>
<accession>A0A0J6S656</accession>